<feature type="transmembrane region" description="Helical" evidence="1">
    <location>
        <begin position="12"/>
        <end position="39"/>
    </location>
</feature>
<dbReference type="Proteomes" id="UP000292685">
    <property type="component" value="Unassembled WGS sequence"/>
</dbReference>
<reference evidence="2 3" key="1">
    <citation type="submission" date="2019-02" db="EMBL/GenBank/DDBJ databases">
        <title>Sequencing the genomes of 1000 actinobacteria strains.</title>
        <authorList>
            <person name="Klenk H.-P."/>
        </authorList>
    </citation>
    <scope>NUCLEOTIDE SEQUENCE [LARGE SCALE GENOMIC DNA]</scope>
    <source>
        <strain evidence="2 3">DSM 17364</strain>
    </source>
</reference>
<dbReference type="RefSeq" id="WP_102161170.1">
    <property type="nucleotide sequence ID" value="NZ_PGGT01000072.1"/>
</dbReference>
<dbReference type="OrthoDB" id="4966868at2"/>
<dbReference type="EMBL" id="SHLA01000001">
    <property type="protein sequence ID" value="RZU60599.1"/>
    <property type="molecule type" value="Genomic_DNA"/>
</dbReference>
<evidence type="ECO:0000313" key="2">
    <source>
        <dbReference type="EMBL" id="RZU60599.1"/>
    </source>
</evidence>
<accession>A0A4Q8AAS6</accession>
<sequence>MKKRDEARPTSRWVLIMAAATAIASLACLAAILVSYAAGGPAWPALYWIGLYGLPLAFALMVLGLILNLRDRRRR</sequence>
<keyword evidence="1" id="KW-1133">Transmembrane helix</keyword>
<proteinExistence type="predicted"/>
<dbReference type="PROSITE" id="PS51257">
    <property type="entry name" value="PROKAR_LIPOPROTEIN"/>
    <property type="match status" value="1"/>
</dbReference>
<protein>
    <submittedName>
        <fullName evidence="2">Uncharacterized protein UPF0233</fullName>
    </submittedName>
</protein>
<keyword evidence="1" id="KW-0472">Membrane</keyword>
<keyword evidence="3" id="KW-1185">Reference proteome</keyword>
<evidence type="ECO:0000313" key="3">
    <source>
        <dbReference type="Proteomes" id="UP000292685"/>
    </source>
</evidence>
<keyword evidence="1" id="KW-0812">Transmembrane</keyword>
<comment type="caution">
    <text evidence="2">The sequence shown here is derived from an EMBL/GenBank/DDBJ whole genome shotgun (WGS) entry which is preliminary data.</text>
</comment>
<dbReference type="AlphaFoldDB" id="A0A4Q8AAS6"/>
<evidence type="ECO:0000256" key="1">
    <source>
        <dbReference type="SAM" id="Phobius"/>
    </source>
</evidence>
<name>A0A4Q8AAS6_9MICC</name>
<feature type="transmembrane region" description="Helical" evidence="1">
    <location>
        <begin position="45"/>
        <end position="69"/>
    </location>
</feature>
<organism evidence="2 3">
    <name type="scientific">Zhihengliuella halotolerans</name>
    <dbReference type="NCBI Taxonomy" id="370736"/>
    <lineage>
        <taxon>Bacteria</taxon>
        <taxon>Bacillati</taxon>
        <taxon>Actinomycetota</taxon>
        <taxon>Actinomycetes</taxon>
        <taxon>Micrococcales</taxon>
        <taxon>Micrococcaceae</taxon>
        <taxon>Zhihengliuella</taxon>
    </lineage>
</organism>
<gene>
    <name evidence="2" type="ORF">EV380_0142</name>
</gene>